<gene>
    <name evidence="1" type="ORF">UFOVP241_31</name>
</gene>
<dbReference type="EMBL" id="LR798286">
    <property type="protein sequence ID" value="CAB5220783.1"/>
    <property type="molecule type" value="Genomic_DNA"/>
</dbReference>
<name>A0A6J7X0L3_9CAUD</name>
<reference evidence="1" key="1">
    <citation type="submission" date="2020-05" db="EMBL/GenBank/DDBJ databases">
        <authorList>
            <person name="Chiriac C."/>
            <person name="Salcher M."/>
            <person name="Ghai R."/>
            <person name="Kavagutti S V."/>
        </authorList>
    </citation>
    <scope>NUCLEOTIDE SEQUENCE</scope>
</reference>
<evidence type="ECO:0000313" key="1">
    <source>
        <dbReference type="EMBL" id="CAB5220783.1"/>
    </source>
</evidence>
<organism evidence="1">
    <name type="scientific">uncultured Caudovirales phage</name>
    <dbReference type="NCBI Taxonomy" id="2100421"/>
    <lineage>
        <taxon>Viruses</taxon>
        <taxon>Duplodnaviria</taxon>
        <taxon>Heunggongvirae</taxon>
        <taxon>Uroviricota</taxon>
        <taxon>Caudoviricetes</taxon>
        <taxon>Peduoviridae</taxon>
        <taxon>Maltschvirus</taxon>
        <taxon>Maltschvirus maltsch</taxon>
    </lineage>
</organism>
<protein>
    <submittedName>
        <fullName evidence="1">Uncharacterized protein</fullName>
    </submittedName>
</protein>
<sequence>MTKAKITDVVVLSQKNREPDDNPGAALSFSMELSNHHLSYFDGSLKSFLYSRSAASSATPKQGALDGVEQITDMPNLTVAGFKIGKFHWDHDLTGYSLEIDQGLGGKNSNLSIGDVSLASFRIEPKEGGTILLSFVAESQDVPEKVFGRLATLKNREVQIRLAPPVVDQGDLGE</sequence>
<accession>A0A6J7X0L3</accession>
<proteinExistence type="predicted"/>